<comment type="similarity">
    <text evidence="2">Belongs to the SNAPC3/SRD2 family.</text>
</comment>
<evidence type="ECO:0008006" key="10">
    <source>
        <dbReference type="Google" id="ProtNLM"/>
    </source>
</evidence>
<protein>
    <recommendedName>
        <fullName evidence="10">snRNA-activating protein complex subunit 3</fullName>
    </recommendedName>
</protein>
<reference evidence="9" key="1">
    <citation type="journal article" date="2014" name="Proc. Natl. Acad. Sci. U.S.A.">
        <title>Extensive sampling of basidiomycete genomes demonstrates inadequacy of the white-rot/brown-rot paradigm for wood decay fungi.</title>
        <authorList>
            <person name="Riley R."/>
            <person name="Salamov A.A."/>
            <person name="Brown D.W."/>
            <person name="Nagy L.G."/>
            <person name="Floudas D."/>
            <person name="Held B.W."/>
            <person name="Levasseur A."/>
            <person name="Lombard V."/>
            <person name="Morin E."/>
            <person name="Otillar R."/>
            <person name="Lindquist E.A."/>
            <person name="Sun H."/>
            <person name="LaButti K.M."/>
            <person name="Schmutz J."/>
            <person name="Jabbour D."/>
            <person name="Luo H."/>
            <person name="Baker S.E."/>
            <person name="Pisabarro A.G."/>
            <person name="Walton J.D."/>
            <person name="Blanchette R.A."/>
            <person name="Henrissat B."/>
            <person name="Martin F."/>
            <person name="Cullen D."/>
            <person name="Hibbett D.S."/>
            <person name="Grigoriev I.V."/>
        </authorList>
    </citation>
    <scope>NUCLEOTIDE SEQUENCE [LARGE SCALE GENOMIC DNA]</scope>
    <source>
        <strain evidence="9">FD-172 SS1</strain>
    </source>
</reference>
<proteinExistence type="inferred from homology"/>
<gene>
    <name evidence="8" type="ORF">BOTBODRAFT_182892</name>
</gene>
<evidence type="ECO:0000256" key="6">
    <source>
        <dbReference type="ARBA" id="ARBA00023242"/>
    </source>
</evidence>
<dbReference type="GO" id="GO:0003681">
    <property type="term" value="F:bent DNA binding"/>
    <property type="evidence" value="ECO:0007669"/>
    <property type="project" value="TreeGrafter"/>
</dbReference>
<keyword evidence="5" id="KW-0804">Transcription</keyword>
<dbReference type="GO" id="GO:0042796">
    <property type="term" value="P:snRNA transcription by RNA polymerase III"/>
    <property type="evidence" value="ECO:0007669"/>
    <property type="project" value="TreeGrafter"/>
</dbReference>
<keyword evidence="6" id="KW-0539">Nucleus</keyword>
<evidence type="ECO:0000256" key="7">
    <source>
        <dbReference type="SAM" id="MobiDB-lite"/>
    </source>
</evidence>
<keyword evidence="4" id="KW-0238">DNA-binding</keyword>
<evidence type="ECO:0000256" key="3">
    <source>
        <dbReference type="ARBA" id="ARBA00023015"/>
    </source>
</evidence>
<dbReference type="OrthoDB" id="3437960at2759"/>
<feature type="region of interest" description="Disordered" evidence="7">
    <location>
        <begin position="102"/>
        <end position="156"/>
    </location>
</feature>
<accession>A0A067NBU3</accession>
<dbReference type="HOGENOM" id="CLU_027096_0_0_1"/>
<evidence type="ECO:0000256" key="4">
    <source>
        <dbReference type="ARBA" id="ARBA00023125"/>
    </source>
</evidence>
<keyword evidence="3" id="KW-0805">Transcription regulation</keyword>
<dbReference type="InParanoid" id="A0A067NBU3"/>
<dbReference type="GO" id="GO:0005634">
    <property type="term" value="C:nucleus"/>
    <property type="evidence" value="ECO:0007669"/>
    <property type="project" value="UniProtKB-SubCell"/>
</dbReference>
<dbReference type="STRING" id="930990.A0A067NBU3"/>
<dbReference type="EMBL" id="KL198016">
    <property type="protein sequence ID" value="KDQ21602.1"/>
    <property type="molecule type" value="Genomic_DNA"/>
</dbReference>
<organism evidence="8 9">
    <name type="scientific">Botryobasidium botryosum (strain FD-172 SS1)</name>
    <dbReference type="NCBI Taxonomy" id="930990"/>
    <lineage>
        <taxon>Eukaryota</taxon>
        <taxon>Fungi</taxon>
        <taxon>Dikarya</taxon>
        <taxon>Basidiomycota</taxon>
        <taxon>Agaricomycotina</taxon>
        <taxon>Agaricomycetes</taxon>
        <taxon>Cantharellales</taxon>
        <taxon>Botryobasidiaceae</taxon>
        <taxon>Botryobasidium</taxon>
    </lineage>
</organism>
<dbReference type="InterPro" id="IPR022042">
    <property type="entry name" value="snRNA-activating_su3"/>
</dbReference>
<dbReference type="PANTHER" id="PTHR13421">
    <property type="entry name" value="SNRNA-ACTIVATING PROTEIN COMPLEX SUBUNIT 3"/>
    <property type="match status" value="1"/>
</dbReference>
<dbReference type="GO" id="GO:0042795">
    <property type="term" value="P:snRNA transcription by RNA polymerase II"/>
    <property type="evidence" value="ECO:0007669"/>
    <property type="project" value="TreeGrafter"/>
</dbReference>
<sequence length="441" mass="48236">MADVDHLYNENSFGPPSFDIDVAAFIQTARQSESLGRGNPWQLKEKAHPIGKWDEWTSLPAEVQAVIEDECNVGDLKSEAHRILARPDLSAVIQRHHETAVETALGIDKSQPPEGPRDRKKKKVQVSEDGLEATPKKKSRRTRPAPSLPTEDPDVGALRETIKSMPLGMWRSDEDAFYFIRKPRGDDVNGLAEIASAIPPNKSAPSDNATSVPPHAVVTIVTTYVNSSIWPFTVRRASTHALLSTQTLEDLFDCIPCPSKHIPKEKYKDGMLVGFDETGDSLAAGCVICINDVAYSDGKSAQDYAGKLIQYQTQTGQLPFKKGTPMHSTQLGSIPLRINCPHQVLHHGDCEHYFVIEQIRLLHPSDPSTGYPLTMHVTPVNRALCRICNKFPATLAIAGDVRIGEPVCLSCDACWKALGPPKSGRDDSVIVTSLVGGDMAP</sequence>
<dbReference type="AlphaFoldDB" id="A0A067NBU3"/>
<evidence type="ECO:0000313" key="9">
    <source>
        <dbReference type="Proteomes" id="UP000027195"/>
    </source>
</evidence>
<dbReference type="GO" id="GO:0000978">
    <property type="term" value="F:RNA polymerase II cis-regulatory region sequence-specific DNA binding"/>
    <property type="evidence" value="ECO:0007669"/>
    <property type="project" value="TreeGrafter"/>
</dbReference>
<dbReference type="GO" id="GO:0001046">
    <property type="term" value="F:core promoter sequence-specific DNA binding"/>
    <property type="evidence" value="ECO:0007669"/>
    <property type="project" value="TreeGrafter"/>
</dbReference>
<dbReference type="PANTHER" id="PTHR13421:SF16">
    <property type="entry name" value="SNRNA-ACTIVATING PROTEIN COMPLEX SUBUNIT 3"/>
    <property type="match status" value="1"/>
</dbReference>
<keyword evidence="9" id="KW-1185">Reference proteome</keyword>
<evidence type="ECO:0000256" key="2">
    <source>
        <dbReference type="ARBA" id="ARBA00010410"/>
    </source>
</evidence>
<evidence type="ECO:0000256" key="5">
    <source>
        <dbReference type="ARBA" id="ARBA00023163"/>
    </source>
</evidence>
<dbReference type="Proteomes" id="UP000027195">
    <property type="component" value="Unassembled WGS sequence"/>
</dbReference>
<evidence type="ECO:0000256" key="1">
    <source>
        <dbReference type="ARBA" id="ARBA00004123"/>
    </source>
</evidence>
<comment type="subcellular location">
    <subcellularLocation>
        <location evidence="1">Nucleus</location>
    </subcellularLocation>
</comment>
<dbReference type="Pfam" id="PF12251">
    <property type="entry name" value="SNAPC3"/>
    <property type="match status" value="1"/>
</dbReference>
<dbReference type="GO" id="GO:0001006">
    <property type="term" value="F:RNA polymerase III type 3 promoter sequence-specific DNA binding"/>
    <property type="evidence" value="ECO:0007669"/>
    <property type="project" value="TreeGrafter"/>
</dbReference>
<evidence type="ECO:0000313" key="8">
    <source>
        <dbReference type="EMBL" id="KDQ21602.1"/>
    </source>
</evidence>
<name>A0A067NBU3_BOTB1</name>
<dbReference type="GO" id="GO:0019185">
    <property type="term" value="C:snRNA-activating protein complex"/>
    <property type="evidence" value="ECO:0007669"/>
    <property type="project" value="TreeGrafter"/>
</dbReference>